<comment type="similarity">
    <text evidence="1">Belongs to the HTATSF1 family.</text>
</comment>
<evidence type="ECO:0000256" key="7">
    <source>
        <dbReference type="SAM" id="Coils"/>
    </source>
</evidence>
<dbReference type="InterPro" id="IPR012677">
    <property type="entry name" value="Nucleotide-bd_a/b_plait_sf"/>
</dbReference>
<dbReference type="InterPro" id="IPR034392">
    <property type="entry name" value="TatSF1-like_RRM1"/>
</dbReference>
<sequence length="397" mass="46184">MGFPTDPATFEQDDRISWSKADNCWILETDDREFQYDTALKRWVENIDEDLIRQQQQTYQFKGVTETEATHPRERKQKKRKEMQEQAEEQPKAKKQRANTAVWVTSIPLDATLDEIHATFAKYGMLAEELDTGKPRIKMYNDDDGNFKGDALVVYYRPESVNLAINMLDDTDFRMGIPDPSGKKMQVQEADFAYKREQTAPTKMSRQEKKKIQELREKMERRLAEWSDDEQYADVKRKPTESDKHMVLKHMFTLKELEDDPTARLDIEEDIREEASKIGEVTKVVLYDEEPEGIVKVRFTDPAAAVRCAKAMNGRKFSGSPVVAYIWDGKEKFRKYNARRAEYEKTAAMDSGENDEAEIKRLEKFGAWLESDKTQPQNKTEDATPENRENDQEGGKD</sequence>
<dbReference type="PANTHER" id="PTHR15608">
    <property type="entry name" value="SPLICING FACTOR U2AF-ASSOCIATED PROTEIN 2"/>
    <property type="match status" value="1"/>
</dbReference>
<evidence type="ECO:0000256" key="8">
    <source>
        <dbReference type="SAM" id="MobiDB-lite"/>
    </source>
</evidence>
<evidence type="ECO:0000256" key="2">
    <source>
        <dbReference type="ARBA" id="ARBA00022664"/>
    </source>
</evidence>
<evidence type="ECO:0000313" key="10">
    <source>
        <dbReference type="EMBL" id="KAJ5135201.1"/>
    </source>
</evidence>
<evidence type="ECO:0000256" key="5">
    <source>
        <dbReference type="ARBA" id="ARBA00023187"/>
    </source>
</evidence>
<feature type="compositionally biased region" description="Basic and acidic residues" evidence="8">
    <location>
        <begin position="379"/>
        <end position="397"/>
    </location>
</feature>
<dbReference type="GO" id="GO:0005684">
    <property type="term" value="C:U2-type spliceosomal complex"/>
    <property type="evidence" value="ECO:0007669"/>
    <property type="project" value="TreeGrafter"/>
</dbReference>
<comment type="caution">
    <text evidence="10">The sequence shown here is derived from an EMBL/GenBank/DDBJ whole genome shotgun (WGS) entry which is preliminary data.</text>
</comment>
<feature type="region of interest" description="Disordered" evidence="8">
    <location>
        <begin position="366"/>
        <end position="397"/>
    </location>
</feature>
<keyword evidence="7" id="KW-0175">Coiled coil</keyword>
<evidence type="ECO:0000313" key="11">
    <source>
        <dbReference type="Proteomes" id="UP001149079"/>
    </source>
</evidence>
<protein>
    <submittedName>
        <fullName evidence="10">Nuclear mRNA splicing factor-associated protein</fullName>
    </submittedName>
</protein>
<dbReference type="GO" id="GO:0005686">
    <property type="term" value="C:U2 snRNP"/>
    <property type="evidence" value="ECO:0007669"/>
    <property type="project" value="TreeGrafter"/>
</dbReference>
<organism evidence="10 11">
    <name type="scientific">Penicillium bovifimosum</name>
    <dbReference type="NCBI Taxonomy" id="126998"/>
    <lineage>
        <taxon>Eukaryota</taxon>
        <taxon>Fungi</taxon>
        <taxon>Dikarya</taxon>
        <taxon>Ascomycota</taxon>
        <taxon>Pezizomycotina</taxon>
        <taxon>Eurotiomycetes</taxon>
        <taxon>Eurotiomycetidae</taxon>
        <taxon>Eurotiales</taxon>
        <taxon>Aspergillaceae</taxon>
        <taxon>Penicillium</taxon>
    </lineage>
</organism>
<dbReference type="OrthoDB" id="10258585at2759"/>
<dbReference type="Proteomes" id="UP001149079">
    <property type="component" value="Unassembled WGS sequence"/>
</dbReference>
<evidence type="ECO:0000259" key="9">
    <source>
        <dbReference type="PROSITE" id="PS50102"/>
    </source>
</evidence>
<reference evidence="10" key="2">
    <citation type="journal article" date="2023" name="IMA Fungus">
        <title>Comparative genomic study of the Penicillium genus elucidates a diverse pangenome and 15 lateral gene transfer events.</title>
        <authorList>
            <person name="Petersen C."/>
            <person name="Sorensen T."/>
            <person name="Nielsen M.R."/>
            <person name="Sondergaard T.E."/>
            <person name="Sorensen J.L."/>
            <person name="Fitzpatrick D.A."/>
            <person name="Frisvad J.C."/>
            <person name="Nielsen K.L."/>
        </authorList>
    </citation>
    <scope>NUCLEOTIDE SEQUENCE</scope>
    <source>
        <strain evidence="10">IBT 22155</strain>
    </source>
</reference>
<dbReference type="GeneID" id="81404393"/>
<keyword evidence="4 6" id="KW-0694">RNA-binding</keyword>
<dbReference type="Pfam" id="PF00076">
    <property type="entry name" value="RRM_1"/>
    <property type="match status" value="1"/>
</dbReference>
<keyword evidence="3" id="KW-0677">Repeat</keyword>
<evidence type="ECO:0000256" key="4">
    <source>
        <dbReference type="ARBA" id="ARBA00022884"/>
    </source>
</evidence>
<feature type="coiled-coil region" evidence="7">
    <location>
        <begin position="202"/>
        <end position="229"/>
    </location>
</feature>
<keyword evidence="2" id="KW-0507">mRNA processing</keyword>
<dbReference type="InterPro" id="IPR035979">
    <property type="entry name" value="RBD_domain_sf"/>
</dbReference>
<accession>A0A9W9H1P3</accession>
<reference evidence="10" key="1">
    <citation type="submission" date="2022-11" db="EMBL/GenBank/DDBJ databases">
        <authorList>
            <person name="Petersen C."/>
        </authorList>
    </citation>
    <scope>NUCLEOTIDE SEQUENCE</scope>
    <source>
        <strain evidence="10">IBT 22155</strain>
    </source>
</reference>
<dbReference type="GO" id="GO:0000398">
    <property type="term" value="P:mRNA splicing, via spliceosome"/>
    <property type="evidence" value="ECO:0007669"/>
    <property type="project" value="InterPro"/>
</dbReference>
<dbReference type="PANTHER" id="PTHR15608:SF0">
    <property type="entry name" value="HIV TAT-SPECIFIC FACTOR 1"/>
    <property type="match status" value="1"/>
</dbReference>
<feature type="region of interest" description="Disordered" evidence="8">
    <location>
        <begin position="62"/>
        <end position="99"/>
    </location>
</feature>
<dbReference type="EMBL" id="JAPQKL010000004">
    <property type="protein sequence ID" value="KAJ5135201.1"/>
    <property type="molecule type" value="Genomic_DNA"/>
</dbReference>
<dbReference type="SMART" id="SM00360">
    <property type="entry name" value="RRM"/>
    <property type="match status" value="2"/>
</dbReference>
<dbReference type="CDD" id="cd12281">
    <property type="entry name" value="RRM1_TatSF1_like"/>
    <property type="match status" value="1"/>
</dbReference>
<dbReference type="AlphaFoldDB" id="A0A9W9H1P3"/>
<evidence type="ECO:0000256" key="6">
    <source>
        <dbReference type="PROSITE-ProRule" id="PRU00176"/>
    </source>
</evidence>
<dbReference type="InterPro" id="IPR034393">
    <property type="entry name" value="TatSF1-like"/>
</dbReference>
<dbReference type="PROSITE" id="PS50102">
    <property type="entry name" value="RRM"/>
    <property type="match status" value="1"/>
</dbReference>
<dbReference type="Gene3D" id="3.30.70.330">
    <property type="match status" value="2"/>
</dbReference>
<name>A0A9W9H1P3_9EURO</name>
<dbReference type="SUPFAM" id="SSF54928">
    <property type="entry name" value="RNA-binding domain, RBD"/>
    <property type="match status" value="2"/>
</dbReference>
<keyword evidence="5" id="KW-0508">mRNA splicing</keyword>
<evidence type="ECO:0000256" key="3">
    <source>
        <dbReference type="ARBA" id="ARBA00022737"/>
    </source>
</evidence>
<gene>
    <name evidence="10" type="ORF">N7515_004479</name>
</gene>
<evidence type="ECO:0000256" key="1">
    <source>
        <dbReference type="ARBA" id="ARBA00007747"/>
    </source>
</evidence>
<proteinExistence type="inferred from homology"/>
<dbReference type="GO" id="GO:0003723">
    <property type="term" value="F:RNA binding"/>
    <property type="evidence" value="ECO:0007669"/>
    <property type="project" value="UniProtKB-UniRule"/>
</dbReference>
<dbReference type="CDD" id="cd12285">
    <property type="entry name" value="RRM3_RBM39_like"/>
    <property type="match status" value="1"/>
</dbReference>
<keyword evidence="11" id="KW-1185">Reference proteome</keyword>
<dbReference type="InterPro" id="IPR000504">
    <property type="entry name" value="RRM_dom"/>
</dbReference>
<dbReference type="FunFam" id="3.30.70.330:FF:000105">
    <property type="entry name" value="HIV Tat-specific factor 1 homolog"/>
    <property type="match status" value="1"/>
</dbReference>
<feature type="domain" description="RRM" evidence="9">
    <location>
        <begin position="100"/>
        <end position="192"/>
    </location>
</feature>
<dbReference type="RefSeq" id="XP_056522173.1">
    <property type="nucleotide sequence ID" value="XM_056665223.1"/>
</dbReference>